<dbReference type="KEGG" id="rce:RC1_3401"/>
<dbReference type="Proteomes" id="UP000001591">
    <property type="component" value="Chromosome"/>
</dbReference>
<accession>B6IWT7</accession>
<proteinExistence type="predicted"/>
<protein>
    <submittedName>
        <fullName evidence="1">Uncharacterized protein</fullName>
    </submittedName>
</protein>
<name>B6IWT7_RHOCS</name>
<dbReference type="HOGENOM" id="CLU_3065619_0_0_5"/>
<reference evidence="1 2" key="1">
    <citation type="journal article" date="2010" name="BMC Genomics">
        <title>Metabolic flexibility revealed in the genome of the cyst-forming alpha-1 proteobacterium Rhodospirillum centenum.</title>
        <authorList>
            <person name="Lu Y.K."/>
            <person name="Marden J."/>
            <person name="Han M."/>
            <person name="Swingley W.D."/>
            <person name="Mastrian S.D."/>
            <person name="Chowdhury S.R."/>
            <person name="Hao J."/>
            <person name="Helmy T."/>
            <person name="Kim S."/>
            <person name="Kurdoglu A.A."/>
            <person name="Matthies H.J."/>
            <person name="Rollo D."/>
            <person name="Stothard P."/>
            <person name="Blankenship R.E."/>
            <person name="Bauer C.E."/>
            <person name="Touchman J.W."/>
        </authorList>
    </citation>
    <scope>NUCLEOTIDE SEQUENCE [LARGE SCALE GENOMIC DNA]</scope>
    <source>
        <strain evidence="2">ATCC 51521 / SW</strain>
    </source>
</reference>
<evidence type="ECO:0000313" key="1">
    <source>
        <dbReference type="EMBL" id="ACJ00761.1"/>
    </source>
</evidence>
<keyword evidence="2" id="KW-1185">Reference proteome</keyword>
<organism evidence="1 2">
    <name type="scientific">Rhodospirillum centenum (strain ATCC 51521 / SW)</name>
    <dbReference type="NCBI Taxonomy" id="414684"/>
    <lineage>
        <taxon>Bacteria</taxon>
        <taxon>Pseudomonadati</taxon>
        <taxon>Pseudomonadota</taxon>
        <taxon>Alphaproteobacteria</taxon>
        <taxon>Rhodospirillales</taxon>
        <taxon>Rhodospirillaceae</taxon>
        <taxon>Rhodospirillum</taxon>
    </lineage>
</organism>
<evidence type="ECO:0000313" key="2">
    <source>
        <dbReference type="Proteomes" id="UP000001591"/>
    </source>
</evidence>
<gene>
    <name evidence="1" type="ordered locus">RC1_3401</name>
</gene>
<dbReference type="EMBL" id="CP000613">
    <property type="protein sequence ID" value="ACJ00761.1"/>
    <property type="molecule type" value="Genomic_DNA"/>
</dbReference>
<dbReference type="STRING" id="414684.RC1_3401"/>
<sequence length="53" mass="6164">MVFQAAEALPKLYDTSNELRFQFCFNLTARRHCACRATHPFARGTGYPVRLRM</sequence>
<dbReference type="AlphaFoldDB" id="B6IWT7"/>